<reference evidence="3" key="1">
    <citation type="journal article" date="2018" name="DNA Res.">
        <title>Multiple hybrid de novo genome assembly of finger millet, an orphan allotetraploid crop.</title>
        <authorList>
            <person name="Hatakeyama M."/>
            <person name="Aluri S."/>
            <person name="Balachadran M.T."/>
            <person name="Sivarajan S.R."/>
            <person name="Patrignani A."/>
            <person name="Gruter S."/>
            <person name="Poveda L."/>
            <person name="Shimizu-Inatsugi R."/>
            <person name="Baeten J."/>
            <person name="Francoijs K.J."/>
            <person name="Nataraja K.N."/>
            <person name="Reddy Y.A.N."/>
            <person name="Phadnis S."/>
            <person name="Ravikumar R.L."/>
            <person name="Schlapbach R."/>
            <person name="Sreeman S.M."/>
            <person name="Shimizu K.K."/>
        </authorList>
    </citation>
    <scope>NUCLEOTIDE SEQUENCE</scope>
</reference>
<evidence type="ECO:0000313" key="4">
    <source>
        <dbReference type="Proteomes" id="UP001054889"/>
    </source>
</evidence>
<proteinExistence type="predicted"/>
<dbReference type="InterPro" id="IPR050929">
    <property type="entry name" value="PFKA"/>
</dbReference>
<keyword evidence="1" id="KW-0021">Allosteric enzyme</keyword>
<dbReference type="EMBL" id="BQKI01000072">
    <property type="protein sequence ID" value="GJN16122.1"/>
    <property type="molecule type" value="Genomic_DNA"/>
</dbReference>
<keyword evidence="4" id="KW-1185">Reference proteome</keyword>
<reference evidence="3" key="2">
    <citation type="submission" date="2021-12" db="EMBL/GenBank/DDBJ databases">
        <title>Resequencing data analysis of finger millet.</title>
        <authorList>
            <person name="Hatakeyama M."/>
            <person name="Aluri S."/>
            <person name="Balachadran M.T."/>
            <person name="Sivarajan S.R."/>
            <person name="Poveda L."/>
            <person name="Shimizu-Inatsugi R."/>
            <person name="Schlapbach R."/>
            <person name="Sreeman S.M."/>
            <person name="Shimizu K.K."/>
        </authorList>
    </citation>
    <scope>NUCLEOTIDE SEQUENCE</scope>
</reference>
<dbReference type="GO" id="GO:0003872">
    <property type="term" value="F:6-phosphofructokinase activity"/>
    <property type="evidence" value="ECO:0007669"/>
    <property type="project" value="InterPro"/>
</dbReference>
<organism evidence="3 4">
    <name type="scientific">Eleusine coracana subsp. coracana</name>
    <dbReference type="NCBI Taxonomy" id="191504"/>
    <lineage>
        <taxon>Eukaryota</taxon>
        <taxon>Viridiplantae</taxon>
        <taxon>Streptophyta</taxon>
        <taxon>Embryophyta</taxon>
        <taxon>Tracheophyta</taxon>
        <taxon>Spermatophyta</taxon>
        <taxon>Magnoliopsida</taxon>
        <taxon>Liliopsida</taxon>
        <taxon>Poales</taxon>
        <taxon>Poaceae</taxon>
        <taxon>PACMAD clade</taxon>
        <taxon>Chloridoideae</taxon>
        <taxon>Cynodonteae</taxon>
        <taxon>Eleusininae</taxon>
        <taxon>Eleusine</taxon>
    </lineage>
</organism>
<dbReference type="AlphaFoldDB" id="A0AAV5E0X7"/>
<dbReference type="PANTHER" id="PTHR45770">
    <property type="entry name" value="ATP-DEPENDENT 6-PHOSPHOFRUCTOKINASE 1"/>
    <property type="match status" value="1"/>
</dbReference>
<dbReference type="InterPro" id="IPR035966">
    <property type="entry name" value="PKF_sf"/>
</dbReference>
<dbReference type="Gene3D" id="3.40.50.450">
    <property type="match status" value="1"/>
</dbReference>
<accession>A0AAV5E0X7</accession>
<evidence type="ECO:0000256" key="1">
    <source>
        <dbReference type="ARBA" id="ARBA00022533"/>
    </source>
</evidence>
<name>A0AAV5E0X7_ELECO</name>
<feature type="chain" id="PRO_5043360640" evidence="2">
    <location>
        <begin position="37"/>
        <end position="140"/>
    </location>
</feature>
<protein>
    <submittedName>
        <fullName evidence="3">Uncharacterized protein</fullName>
    </submittedName>
</protein>
<evidence type="ECO:0000256" key="2">
    <source>
        <dbReference type="SAM" id="SignalP"/>
    </source>
</evidence>
<feature type="signal peptide" evidence="2">
    <location>
        <begin position="1"/>
        <end position="36"/>
    </location>
</feature>
<dbReference type="Proteomes" id="UP001054889">
    <property type="component" value="Unassembled WGS sequence"/>
</dbReference>
<evidence type="ECO:0000313" key="3">
    <source>
        <dbReference type="EMBL" id="GJN16122.1"/>
    </source>
</evidence>
<dbReference type="SUPFAM" id="SSF53784">
    <property type="entry name" value="Phosphofructokinase"/>
    <property type="match status" value="1"/>
</dbReference>
<comment type="caution">
    <text evidence="3">The sequence shown here is derived from an EMBL/GenBank/DDBJ whole genome shotgun (WGS) entry which is preliminary data.</text>
</comment>
<keyword evidence="2" id="KW-0732">Signal</keyword>
<gene>
    <name evidence="3" type="primary">gb03079</name>
    <name evidence="3" type="ORF">PR202_gb03079</name>
</gene>
<sequence>MARPYVGALPRNVQFRGVKLLFAYLVLLVNVDWPSAAKTPTSDEGDTHLDMWNGYVNNDDRALLKIVFTLETYGVKNIVGIPFGYRGFFEKGLKEMPLSRGLVENINLAGGSFLGVSRGGAKTSEIVDSIQVNVLNCEIY</sequence>